<protein>
    <submittedName>
        <fullName evidence="1">Uncharacterized protein</fullName>
    </submittedName>
</protein>
<comment type="caution">
    <text evidence="1">The sequence shown here is derived from an EMBL/GenBank/DDBJ whole genome shotgun (WGS) entry which is preliminary data.</text>
</comment>
<evidence type="ECO:0000313" key="1">
    <source>
        <dbReference type="EMBL" id="MBM7635341.1"/>
    </source>
</evidence>
<evidence type="ECO:0000313" key="2">
    <source>
        <dbReference type="Proteomes" id="UP000809081"/>
    </source>
</evidence>
<dbReference type="EMBL" id="JAFBEI010000002">
    <property type="protein sequence ID" value="MBM7635341.1"/>
    <property type="molecule type" value="Genomic_DNA"/>
</dbReference>
<accession>A0ABS2PJR9</accession>
<sequence>MSKDWDGRDLEIPVIFEMHEHICSNTTDVLERITIAHSVIHQFDAGDKFDTIRIFLSSYLSNDVVDKADFYR</sequence>
<dbReference type="Proteomes" id="UP000809081">
    <property type="component" value="Unassembled WGS sequence"/>
</dbReference>
<dbReference type="RefSeq" id="WP_205016293.1">
    <property type="nucleotide sequence ID" value="NZ_JAFBEI010000002.1"/>
</dbReference>
<reference evidence="1 2" key="1">
    <citation type="submission" date="2021-01" db="EMBL/GenBank/DDBJ databases">
        <title>Genomic Encyclopedia of Type Strains, Phase IV (KMG-IV): sequencing the most valuable type-strain genomes for metagenomic binning, comparative biology and taxonomic classification.</title>
        <authorList>
            <person name="Goeker M."/>
        </authorList>
    </citation>
    <scope>NUCLEOTIDE SEQUENCE [LARGE SCALE GENOMIC DNA]</scope>
    <source>
        <strain evidence="1 2">DSM 27513</strain>
    </source>
</reference>
<name>A0ABS2PJR9_9STRE</name>
<keyword evidence="2" id="KW-1185">Reference proteome</keyword>
<proteinExistence type="predicted"/>
<gene>
    <name evidence="1" type="ORF">JOC31_000132</name>
</gene>
<organism evidence="1 2">
    <name type="scientific">Streptococcus saliviloxodontae</name>
    <dbReference type="NCBI Taxonomy" id="1349416"/>
    <lineage>
        <taxon>Bacteria</taxon>
        <taxon>Bacillati</taxon>
        <taxon>Bacillota</taxon>
        <taxon>Bacilli</taxon>
        <taxon>Lactobacillales</taxon>
        <taxon>Streptococcaceae</taxon>
        <taxon>Streptococcus</taxon>
    </lineage>
</organism>